<dbReference type="GeneID" id="18819818"/>
<dbReference type="EMBL" id="GL945435">
    <property type="protein sequence ID" value="EGO24073.1"/>
    <property type="molecule type" value="Genomic_DNA"/>
</dbReference>
<feature type="compositionally biased region" description="Polar residues" evidence="1">
    <location>
        <begin position="1"/>
        <end position="11"/>
    </location>
</feature>
<sequence>MSRPYGSSAQPSRGAKPRGRGRGRGAGLASSDTWRKGNTRPMEYIASVSRSSGLEKDGNALKNFKVQEEYRQFIDEKLGAFWTEYVNDSGKAKQDVNRSRLRKSSEENILILFRKLREGIFSSKRTDRFALEAYETSLFLSVIFASPIQTTAVISHLVPDLYLSSRPPHQHRQSVTLISLLHSLVVSYPSQRHFNQCLVRLVPNFLERPSDAHTWITSLAQSLRSLNYVRFEGLTSSSVLSQFLDRPLSNKTGLTSDPVGSGMPDLALLTLVDHLRKRARDKTWTMIRSSYRELSLHKEGGEWLSKSLALPPTLPRDTEITLEEWMKGRYKDGHVKPKEGAEGKWIVCNLQVR</sequence>
<dbReference type="PANTHER" id="PTHR39398">
    <property type="entry name" value="YALI0F14311P"/>
    <property type="match status" value="1"/>
</dbReference>
<dbReference type="RefSeq" id="XP_007319835.1">
    <property type="nucleotide sequence ID" value="XM_007319773.1"/>
</dbReference>
<name>F8NZV2_SERL9</name>
<accession>F8NZV2</accession>
<protein>
    <submittedName>
        <fullName evidence="2">Uncharacterized protein</fullName>
    </submittedName>
</protein>
<dbReference type="PANTHER" id="PTHR39398:SF1">
    <property type="entry name" value="CSN8_PSMD8_EIF3K DOMAIN-CONTAINING PROTEIN"/>
    <property type="match status" value="1"/>
</dbReference>
<organism>
    <name type="scientific">Serpula lacrymans var. lacrymans (strain S7.9)</name>
    <name type="common">Dry rot fungus</name>
    <dbReference type="NCBI Taxonomy" id="578457"/>
    <lineage>
        <taxon>Eukaryota</taxon>
        <taxon>Fungi</taxon>
        <taxon>Dikarya</taxon>
        <taxon>Basidiomycota</taxon>
        <taxon>Agaricomycotina</taxon>
        <taxon>Agaricomycetes</taxon>
        <taxon>Agaricomycetidae</taxon>
        <taxon>Boletales</taxon>
        <taxon>Coniophorineae</taxon>
        <taxon>Serpulaceae</taxon>
        <taxon>Serpula</taxon>
    </lineage>
</organism>
<proteinExistence type="predicted"/>
<dbReference type="KEGG" id="sla:SERLADRAFT_470775"/>
<evidence type="ECO:0000256" key="1">
    <source>
        <dbReference type="SAM" id="MobiDB-lite"/>
    </source>
</evidence>
<evidence type="ECO:0000313" key="2">
    <source>
        <dbReference type="EMBL" id="EGO24073.1"/>
    </source>
</evidence>
<dbReference type="OrthoDB" id="2100128at2759"/>
<dbReference type="Proteomes" id="UP000008064">
    <property type="component" value="Unassembled WGS sequence"/>
</dbReference>
<reference evidence="2" key="1">
    <citation type="submission" date="2011-04" db="EMBL/GenBank/DDBJ databases">
        <title>Evolution of plant cell wall degrading machinery underlies the functional diversity of forest fungi.</title>
        <authorList>
            <consortium name="US DOE Joint Genome Institute (JGI-PGF)"/>
            <person name="Eastwood D.C."/>
            <person name="Floudas D."/>
            <person name="Binder M."/>
            <person name="Majcherczyk A."/>
            <person name="Schneider P."/>
            <person name="Aerts A."/>
            <person name="Asiegbu F.O."/>
            <person name="Baker S.E."/>
            <person name="Barry K."/>
            <person name="Bendiksby M."/>
            <person name="Blumentritt M."/>
            <person name="Coutinho P.M."/>
            <person name="Cullen D."/>
            <person name="Cullen D."/>
            <person name="Gathman A."/>
            <person name="Goodell B."/>
            <person name="Henrissat B."/>
            <person name="Ihrmark K."/>
            <person name="Kauserud H."/>
            <person name="Kohler A."/>
            <person name="LaButti K."/>
            <person name="Lapidus A."/>
            <person name="Lavin J.L."/>
            <person name="Lee Y.-H."/>
            <person name="Lindquist E."/>
            <person name="Lilly W."/>
            <person name="Lucas S."/>
            <person name="Morin E."/>
            <person name="Murat C."/>
            <person name="Oguiza J.A."/>
            <person name="Park J."/>
            <person name="Pisabarro A.G."/>
            <person name="Riley R."/>
            <person name="Rosling A."/>
            <person name="Salamov A."/>
            <person name="Schmidt O."/>
            <person name="Schmutz J."/>
            <person name="Skrede I."/>
            <person name="Stenlid J."/>
            <person name="Wiebenga A."/>
            <person name="Xie X."/>
            <person name="Kues U."/>
            <person name="Hibbett D.S."/>
            <person name="Hoffmeister D."/>
            <person name="Hogberg N."/>
            <person name="Martin F."/>
            <person name="Grigoriev I.V."/>
            <person name="Watkinson S.C."/>
        </authorList>
    </citation>
    <scope>NUCLEOTIDE SEQUENCE</scope>
    <source>
        <strain evidence="2">S7.9</strain>
    </source>
</reference>
<dbReference type="AlphaFoldDB" id="F8NZV2"/>
<gene>
    <name evidence="2" type="ORF">SERLADRAFT_470775</name>
</gene>
<feature type="region of interest" description="Disordered" evidence="1">
    <location>
        <begin position="1"/>
        <end position="36"/>
    </location>
</feature>
<dbReference type="HOGENOM" id="CLU_042182_1_0_1"/>